<dbReference type="WBParaSite" id="HPBE_0000828801-mRNA-1">
    <property type="protein sequence ID" value="HPBE_0000828801-mRNA-1"/>
    <property type="gene ID" value="HPBE_0000828801"/>
</dbReference>
<keyword evidence="3" id="KW-1185">Reference proteome</keyword>
<accession>A0A183FLV2</accession>
<proteinExistence type="predicted"/>
<feature type="compositionally biased region" description="Polar residues" evidence="1">
    <location>
        <begin position="676"/>
        <end position="685"/>
    </location>
</feature>
<protein>
    <submittedName>
        <fullName evidence="4">Helicase C-terminal domain-containing protein</fullName>
    </submittedName>
</protein>
<feature type="region of interest" description="Disordered" evidence="1">
    <location>
        <begin position="436"/>
        <end position="480"/>
    </location>
</feature>
<evidence type="ECO:0000259" key="2">
    <source>
        <dbReference type="PROSITE" id="PS51194"/>
    </source>
</evidence>
<sequence length="796" mass="90214">LIGIKQYVAMCNEPAVECLVRLLKSVQFNQALVFCNLHQQCEPTCSRLEREGFLAAYISAQMVQTERDSVIEKLKQNKLKVLVSTDLYFLFFLTARGIDASSVNLVVNLETAINLETYFHRIGRAARYAAVTILAEPRVIGRFKAMTWKGGVNVRCLDLDRVPPDLTTSQSFFDSCVPFKASGKEQSVGRENNVAGSKSKAESPQILQDVDVRGQNGMAYDRETVVALSREPEIPLSEEMQDYLKDIGILTTVHLNGVRNLPSTTSEQVASPNRSDKAVNPQQSSHSPNVFNSILCSQPSKFISYSSMTYDRQTVVSLSKSEAPLTEEKQQYLEEIGIATTSPVNGVKSFATEMAELNEKILQSKMADMNLKARPDPVPEEKPKKFKFVPSREKAKRKFYMRGELLGIRDSVSRYSWRKYAESKFDLSAEPFIPFKEDSQSKEDVNAGGDGPQRTRNIKTAKRSKAPPSESDRKRYSRKDMIAIQNSVPKKAWIPYVKSRWDTTQEPFELNQFLRCSFEERLRRQRQLEKKQRDEVIRSRQKAQQEKPKLLASARTPCQLPVAESSFDMFCTRVKEEYEKFREQRQTLGNLGAVVPHRDPPEVWRAEVDYHTRWLQNFDSMFKYDVYKEAGRRCEVAVETQLEELPSANSSPSPGSALETESAVNASCVAVKDWTASEQSASSERNMSEEGETGDSGVAQSAYPPEFSDDVNDDSGDVEDSIEQSSQSEISRGNTFESGMDEEGEVTLDESSSCDEEASVEMEAERLRPFVEAYRRNVDFHLVFSSYLWLLNRKYH</sequence>
<dbReference type="AlphaFoldDB" id="A0A183FLV2"/>
<feature type="compositionally biased region" description="Polar residues" evidence="1">
    <location>
        <begin position="263"/>
        <end position="273"/>
    </location>
</feature>
<dbReference type="SMART" id="SM00490">
    <property type="entry name" value="HELICc"/>
    <property type="match status" value="1"/>
</dbReference>
<dbReference type="Gene3D" id="3.40.50.300">
    <property type="entry name" value="P-loop containing nucleotide triphosphate hydrolases"/>
    <property type="match status" value="1"/>
</dbReference>
<dbReference type="CDD" id="cd18787">
    <property type="entry name" value="SF2_C_DEAD"/>
    <property type="match status" value="1"/>
</dbReference>
<dbReference type="InterPro" id="IPR001650">
    <property type="entry name" value="Helicase_C-like"/>
</dbReference>
<feature type="region of interest" description="Disordered" evidence="1">
    <location>
        <begin position="263"/>
        <end position="287"/>
    </location>
</feature>
<feature type="compositionally biased region" description="Basic and acidic residues" evidence="1">
    <location>
        <begin position="436"/>
        <end position="445"/>
    </location>
</feature>
<dbReference type="PANTHER" id="PTHR47958">
    <property type="entry name" value="ATP-DEPENDENT RNA HELICASE DBP3"/>
    <property type="match status" value="1"/>
</dbReference>
<dbReference type="Proteomes" id="UP000050761">
    <property type="component" value="Unassembled WGS sequence"/>
</dbReference>
<feature type="region of interest" description="Disordered" evidence="1">
    <location>
        <begin position="529"/>
        <end position="552"/>
    </location>
</feature>
<feature type="region of interest" description="Disordered" evidence="1">
    <location>
        <begin position="675"/>
        <end position="762"/>
    </location>
</feature>
<organism evidence="3 4">
    <name type="scientific">Heligmosomoides polygyrus</name>
    <name type="common">Parasitic roundworm</name>
    <dbReference type="NCBI Taxonomy" id="6339"/>
    <lineage>
        <taxon>Eukaryota</taxon>
        <taxon>Metazoa</taxon>
        <taxon>Ecdysozoa</taxon>
        <taxon>Nematoda</taxon>
        <taxon>Chromadorea</taxon>
        <taxon>Rhabditida</taxon>
        <taxon>Rhabditina</taxon>
        <taxon>Rhabditomorpha</taxon>
        <taxon>Strongyloidea</taxon>
        <taxon>Heligmosomidae</taxon>
        <taxon>Heligmosomoides</taxon>
    </lineage>
</organism>
<feature type="compositionally biased region" description="Acidic residues" evidence="1">
    <location>
        <begin position="707"/>
        <end position="722"/>
    </location>
</feature>
<dbReference type="Pfam" id="PF00271">
    <property type="entry name" value="Helicase_C"/>
    <property type="match status" value="1"/>
</dbReference>
<feature type="compositionally biased region" description="Basic residues" evidence="1">
    <location>
        <begin position="456"/>
        <end position="465"/>
    </location>
</feature>
<feature type="domain" description="Helicase C-terminal" evidence="2">
    <location>
        <begin position="18"/>
        <end position="170"/>
    </location>
</feature>
<feature type="compositionally biased region" description="Acidic residues" evidence="1">
    <location>
        <begin position="739"/>
        <end position="762"/>
    </location>
</feature>
<evidence type="ECO:0000313" key="4">
    <source>
        <dbReference type="WBParaSite" id="HPBE_0000828801-mRNA-1"/>
    </source>
</evidence>
<dbReference type="SUPFAM" id="SSF52540">
    <property type="entry name" value="P-loop containing nucleoside triphosphate hydrolases"/>
    <property type="match status" value="1"/>
</dbReference>
<feature type="compositionally biased region" description="Basic and acidic residues" evidence="1">
    <location>
        <begin position="470"/>
        <end position="480"/>
    </location>
</feature>
<evidence type="ECO:0000256" key="1">
    <source>
        <dbReference type="SAM" id="MobiDB-lite"/>
    </source>
</evidence>
<dbReference type="PROSITE" id="PS51194">
    <property type="entry name" value="HELICASE_CTER"/>
    <property type="match status" value="1"/>
</dbReference>
<evidence type="ECO:0000313" key="3">
    <source>
        <dbReference type="Proteomes" id="UP000050761"/>
    </source>
</evidence>
<name>A0A183FLV2_HELPZ</name>
<feature type="compositionally biased region" description="Basic and acidic residues" evidence="1">
    <location>
        <begin position="529"/>
        <end position="549"/>
    </location>
</feature>
<reference evidence="4" key="1">
    <citation type="submission" date="2019-09" db="UniProtKB">
        <authorList>
            <consortium name="WormBaseParasite"/>
        </authorList>
    </citation>
    <scope>IDENTIFICATION</scope>
</reference>
<dbReference type="InterPro" id="IPR027417">
    <property type="entry name" value="P-loop_NTPase"/>
</dbReference>